<evidence type="ECO:0000313" key="3">
    <source>
        <dbReference type="Proteomes" id="UP000634136"/>
    </source>
</evidence>
<dbReference type="AlphaFoldDB" id="A0A834WPJ9"/>
<organism evidence="2 3">
    <name type="scientific">Senna tora</name>
    <dbReference type="NCBI Taxonomy" id="362788"/>
    <lineage>
        <taxon>Eukaryota</taxon>
        <taxon>Viridiplantae</taxon>
        <taxon>Streptophyta</taxon>
        <taxon>Embryophyta</taxon>
        <taxon>Tracheophyta</taxon>
        <taxon>Spermatophyta</taxon>
        <taxon>Magnoliopsida</taxon>
        <taxon>eudicotyledons</taxon>
        <taxon>Gunneridae</taxon>
        <taxon>Pentapetalae</taxon>
        <taxon>rosids</taxon>
        <taxon>fabids</taxon>
        <taxon>Fabales</taxon>
        <taxon>Fabaceae</taxon>
        <taxon>Caesalpinioideae</taxon>
        <taxon>Cassia clade</taxon>
        <taxon>Senna</taxon>
    </lineage>
</organism>
<keyword evidence="3" id="KW-1185">Reference proteome</keyword>
<feature type="region of interest" description="Disordered" evidence="1">
    <location>
        <begin position="1"/>
        <end position="25"/>
    </location>
</feature>
<sequence>MASGRHLHFHGLLCRRNQGEEESNK</sequence>
<accession>A0A834WPJ9</accession>
<dbReference type="Proteomes" id="UP000634136">
    <property type="component" value="Unassembled WGS sequence"/>
</dbReference>
<proteinExistence type="predicted"/>
<protein>
    <submittedName>
        <fullName evidence="2">Uncharacterized protein</fullName>
    </submittedName>
</protein>
<reference evidence="2" key="1">
    <citation type="submission" date="2020-09" db="EMBL/GenBank/DDBJ databases">
        <title>Genome-Enabled Discovery of Anthraquinone Biosynthesis in Senna tora.</title>
        <authorList>
            <person name="Kang S.-H."/>
            <person name="Pandey R.P."/>
            <person name="Lee C.-M."/>
            <person name="Sim J.-S."/>
            <person name="Jeong J.-T."/>
            <person name="Choi B.-S."/>
            <person name="Jung M."/>
            <person name="Ginzburg D."/>
            <person name="Zhao K."/>
            <person name="Won S.Y."/>
            <person name="Oh T.-J."/>
            <person name="Yu Y."/>
            <person name="Kim N.-H."/>
            <person name="Lee O.R."/>
            <person name="Lee T.-H."/>
            <person name="Bashyal P."/>
            <person name="Kim T.-S."/>
            <person name="Lee W.-H."/>
            <person name="Kawkins C."/>
            <person name="Kim C.-K."/>
            <person name="Kim J.S."/>
            <person name="Ahn B.O."/>
            <person name="Rhee S.Y."/>
            <person name="Sohng J.K."/>
        </authorList>
    </citation>
    <scope>NUCLEOTIDE SEQUENCE</scope>
    <source>
        <tissue evidence="2">Leaf</tissue>
    </source>
</reference>
<evidence type="ECO:0000256" key="1">
    <source>
        <dbReference type="SAM" id="MobiDB-lite"/>
    </source>
</evidence>
<dbReference type="EMBL" id="JAAIUW010000005">
    <property type="protein sequence ID" value="KAF7831260.1"/>
    <property type="molecule type" value="Genomic_DNA"/>
</dbReference>
<gene>
    <name evidence="2" type="ORF">G2W53_013593</name>
</gene>
<evidence type="ECO:0000313" key="2">
    <source>
        <dbReference type="EMBL" id="KAF7831260.1"/>
    </source>
</evidence>
<comment type="caution">
    <text evidence="2">The sequence shown here is derived from an EMBL/GenBank/DDBJ whole genome shotgun (WGS) entry which is preliminary data.</text>
</comment>
<name>A0A834WPJ9_9FABA</name>